<comment type="caution">
    <text evidence="2">The sequence shown here is derived from an EMBL/GenBank/DDBJ whole genome shotgun (WGS) entry which is preliminary data.</text>
</comment>
<feature type="region of interest" description="Disordered" evidence="1">
    <location>
        <begin position="1"/>
        <end position="20"/>
    </location>
</feature>
<evidence type="ECO:0000313" key="3">
    <source>
        <dbReference type="Proteomes" id="UP000800235"/>
    </source>
</evidence>
<dbReference type="Proteomes" id="UP000800235">
    <property type="component" value="Unassembled WGS sequence"/>
</dbReference>
<reference evidence="2" key="1">
    <citation type="journal article" date="2020" name="Stud. Mycol.">
        <title>101 Dothideomycetes genomes: a test case for predicting lifestyles and emergence of pathogens.</title>
        <authorList>
            <person name="Haridas S."/>
            <person name="Albert R."/>
            <person name="Binder M."/>
            <person name="Bloem J."/>
            <person name="Labutti K."/>
            <person name="Salamov A."/>
            <person name="Andreopoulos B."/>
            <person name="Baker S."/>
            <person name="Barry K."/>
            <person name="Bills G."/>
            <person name="Bluhm B."/>
            <person name="Cannon C."/>
            <person name="Castanera R."/>
            <person name="Culley D."/>
            <person name="Daum C."/>
            <person name="Ezra D."/>
            <person name="Gonzalez J."/>
            <person name="Henrissat B."/>
            <person name="Kuo A."/>
            <person name="Liang C."/>
            <person name="Lipzen A."/>
            <person name="Lutzoni F."/>
            <person name="Magnuson J."/>
            <person name="Mondo S."/>
            <person name="Nolan M."/>
            <person name="Ohm R."/>
            <person name="Pangilinan J."/>
            <person name="Park H.-J."/>
            <person name="Ramirez L."/>
            <person name="Alfaro M."/>
            <person name="Sun H."/>
            <person name="Tritt A."/>
            <person name="Yoshinaga Y."/>
            <person name="Zwiers L.-H."/>
            <person name="Turgeon B."/>
            <person name="Goodwin S."/>
            <person name="Spatafora J."/>
            <person name="Crous P."/>
            <person name="Grigoriev I."/>
        </authorList>
    </citation>
    <scope>NUCLEOTIDE SEQUENCE</scope>
    <source>
        <strain evidence="2">CBS 130266</strain>
    </source>
</reference>
<organism evidence="2 3">
    <name type="scientific">Tothia fuscella</name>
    <dbReference type="NCBI Taxonomy" id="1048955"/>
    <lineage>
        <taxon>Eukaryota</taxon>
        <taxon>Fungi</taxon>
        <taxon>Dikarya</taxon>
        <taxon>Ascomycota</taxon>
        <taxon>Pezizomycotina</taxon>
        <taxon>Dothideomycetes</taxon>
        <taxon>Pleosporomycetidae</taxon>
        <taxon>Venturiales</taxon>
        <taxon>Cylindrosympodiaceae</taxon>
        <taxon>Tothia</taxon>
    </lineage>
</organism>
<evidence type="ECO:0000256" key="1">
    <source>
        <dbReference type="SAM" id="MobiDB-lite"/>
    </source>
</evidence>
<dbReference type="AlphaFoldDB" id="A0A9P4NWN2"/>
<sequence length="110" mass="12268">MPLTPPATTLLIGSHPQQPTPQSLGLFTKCTCTQPTYSPHEQQFHHHELPTTLPTKNITMSSTMNSVTTTTFNDVDFTLTRPKYPLALDFSFVARPWILSSISAPHFLQS</sequence>
<keyword evidence="3" id="KW-1185">Reference proteome</keyword>
<name>A0A9P4NWN2_9PEZI</name>
<protein>
    <submittedName>
        <fullName evidence="2">Uncharacterized protein</fullName>
    </submittedName>
</protein>
<accession>A0A9P4NWN2</accession>
<gene>
    <name evidence="2" type="ORF">EJ08DRAFT_122056</name>
</gene>
<evidence type="ECO:0000313" key="2">
    <source>
        <dbReference type="EMBL" id="KAF2432569.1"/>
    </source>
</evidence>
<dbReference type="EMBL" id="MU007025">
    <property type="protein sequence ID" value="KAF2432569.1"/>
    <property type="molecule type" value="Genomic_DNA"/>
</dbReference>
<proteinExistence type="predicted"/>